<sequence length="429" mass="48734">MRSWYEDPTLLTPTSFRAKAVTILSFCSSLCIGIGVLLILPVILIVLILFLLLWILPGFGYFYERYAEARDRKRYYPPVEEMKPWGPHNKLIHVVHVHAPQSKLHPIVYLSGMSISMYYVKPLLSKFVKFMSEPVEVLSFDPPGYGASESPSNWNEEDLTSELSLLHEIIGKSTLRKPFILIGGSIGGLLAHLYYLTYPKDVAGIIFLDPTPPSVFEQGSTTLTNMNRLVFVLRVIARAASYGCLRPIIFLFDYFGLGDFGNFFRPSYPGYIALAMTQTMINKFTNQMQYYQSVPDYILKQKKNTSILNDVPLLVINAPDSSKARLCGYRTEEEAQQWWCDHQRVFLHNSSNTGFIFREDHNHVHILGMVFVTPAIDNPRSMVVQSPGGAWFDTEFGTYPGDALCVKSCVAQGYKVGYCDFKTHCFCRK</sequence>
<name>A0A815FLE5_9BILA</name>
<dbReference type="PANTHER" id="PTHR43798">
    <property type="entry name" value="MONOACYLGLYCEROL LIPASE"/>
    <property type="match status" value="1"/>
</dbReference>
<dbReference type="InterPro" id="IPR036574">
    <property type="entry name" value="Scorpion_toxin-like_sf"/>
</dbReference>
<evidence type="ECO:0000313" key="5">
    <source>
        <dbReference type="EMBL" id="CAF1327003.1"/>
    </source>
</evidence>
<evidence type="ECO:0000313" key="6">
    <source>
        <dbReference type="Proteomes" id="UP000663855"/>
    </source>
</evidence>
<dbReference type="GO" id="GO:0016020">
    <property type="term" value="C:membrane"/>
    <property type="evidence" value="ECO:0007669"/>
    <property type="project" value="TreeGrafter"/>
</dbReference>
<dbReference type="InterPro" id="IPR001542">
    <property type="entry name" value="Defensin_invertebrate/fungal"/>
</dbReference>
<reference evidence="5" key="1">
    <citation type="submission" date="2021-02" db="EMBL/GenBank/DDBJ databases">
        <authorList>
            <person name="Nowell W R."/>
        </authorList>
    </citation>
    <scope>NUCLEOTIDE SEQUENCE</scope>
</reference>
<dbReference type="GO" id="GO:0006952">
    <property type="term" value="P:defense response"/>
    <property type="evidence" value="ECO:0007669"/>
    <property type="project" value="InterPro"/>
</dbReference>
<evidence type="ECO:0000256" key="2">
    <source>
        <dbReference type="SAM" id="Phobius"/>
    </source>
</evidence>
<organism evidence="5 6">
    <name type="scientific">Rotaria magnacalcarata</name>
    <dbReference type="NCBI Taxonomy" id="392030"/>
    <lineage>
        <taxon>Eukaryota</taxon>
        <taxon>Metazoa</taxon>
        <taxon>Spiralia</taxon>
        <taxon>Gnathifera</taxon>
        <taxon>Rotifera</taxon>
        <taxon>Eurotatoria</taxon>
        <taxon>Bdelloidea</taxon>
        <taxon>Philodinida</taxon>
        <taxon>Philodinidae</taxon>
        <taxon>Rotaria</taxon>
    </lineage>
</organism>
<accession>A0A815FLE5</accession>
<feature type="domain" description="AB hydrolase-1" evidence="4">
    <location>
        <begin position="107"/>
        <end position="240"/>
    </location>
</feature>
<dbReference type="InterPro" id="IPR050266">
    <property type="entry name" value="AB_hydrolase_sf"/>
</dbReference>
<feature type="transmembrane region" description="Helical" evidence="2">
    <location>
        <begin position="179"/>
        <end position="198"/>
    </location>
</feature>
<dbReference type="Proteomes" id="UP000663855">
    <property type="component" value="Unassembled WGS sequence"/>
</dbReference>
<dbReference type="SUPFAM" id="SSF57095">
    <property type="entry name" value="Scorpion toxin-like"/>
    <property type="match status" value="1"/>
</dbReference>
<dbReference type="PANTHER" id="PTHR43798:SF33">
    <property type="entry name" value="HYDROLASE, PUTATIVE (AFU_ORTHOLOGUE AFUA_2G14860)-RELATED"/>
    <property type="match status" value="1"/>
</dbReference>
<keyword evidence="2" id="KW-0812">Transmembrane</keyword>
<dbReference type="Pfam" id="PF01097">
    <property type="entry name" value="Defensin_2"/>
    <property type="match status" value="1"/>
</dbReference>
<dbReference type="EMBL" id="CAJNOV010008556">
    <property type="protein sequence ID" value="CAF1327003.1"/>
    <property type="molecule type" value="Genomic_DNA"/>
</dbReference>
<evidence type="ECO:0008006" key="7">
    <source>
        <dbReference type="Google" id="ProtNLM"/>
    </source>
</evidence>
<evidence type="ECO:0000259" key="4">
    <source>
        <dbReference type="Pfam" id="PF12697"/>
    </source>
</evidence>
<comment type="caution">
    <text evidence="5">The sequence shown here is derived from an EMBL/GenBank/DDBJ whole genome shotgun (WGS) entry which is preliminary data.</text>
</comment>
<protein>
    <recommendedName>
        <fullName evidence="7">AB hydrolase-1 domain-containing protein</fullName>
    </recommendedName>
</protein>
<feature type="transmembrane region" description="Helical" evidence="2">
    <location>
        <begin position="20"/>
        <end position="39"/>
    </location>
</feature>
<gene>
    <name evidence="5" type="ORF">CJN711_LOCUS18230</name>
</gene>
<dbReference type="SUPFAM" id="SSF53474">
    <property type="entry name" value="alpha/beta-Hydrolases"/>
    <property type="match status" value="1"/>
</dbReference>
<dbReference type="Pfam" id="PF12697">
    <property type="entry name" value="Abhydrolase_6"/>
    <property type="match status" value="1"/>
</dbReference>
<dbReference type="InterPro" id="IPR000073">
    <property type="entry name" value="AB_hydrolase_1"/>
</dbReference>
<dbReference type="Gene3D" id="3.40.50.1820">
    <property type="entry name" value="alpha/beta hydrolase"/>
    <property type="match status" value="1"/>
</dbReference>
<keyword evidence="2" id="KW-1133">Transmembrane helix</keyword>
<dbReference type="InterPro" id="IPR029058">
    <property type="entry name" value="AB_hydrolase_fold"/>
</dbReference>
<evidence type="ECO:0000256" key="1">
    <source>
        <dbReference type="ARBA" id="ARBA00023157"/>
    </source>
</evidence>
<feature type="transmembrane region" description="Helical" evidence="2">
    <location>
        <begin position="45"/>
        <end position="63"/>
    </location>
</feature>
<keyword evidence="2" id="KW-0472">Membrane</keyword>
<dbReference type="Gene3D" id="3.30.30.10">
    <property type="entry name" value="Knottin, scorpion toxin-like"/>
    <property type="match status" value="1"/>
</dbReference>
<evidence type="ECO:0000259" key="3">
    <source>
        <dbReference type="Pfam" id="PF01097"/>
    </source>
</evidence>
<proteinExistence type="predicted"/>
<keyword evidence="1" id="KW-1015">Disulfide bond</keyword>
<dbReference type="AlphaFoldDB" id="A0A815FLE5"/>
<feature type="domain" description="Invertebrate defensins family profile" evidence="3">
    <location>
        <begin position="396"/>
        <end position="428"/>
    </location>
</feature>